<evidence type="ECO:0000256" key="1">
    <source>
        <dbReference type="SAM" id="SignalP"/>
    </source>
</evidence>
<accession>A0A9D1P6M9</accession>
<feature type="chain" id="PRO_5039578281" evidence="1">
    <location>
        <begin position="25"/>
        <end position="508"/>
    </location>
</feature>
<reference evidence="2" key="1">
    <citation type="submission" date="2020-10" db="EMBL/GenBank/DDBJ databases">
        <authorList>
            <person name="Gilroy R."/>
        </authorList>
    </citation>
    <scope>NUCLEOTIDE SEQUENCE</scope>
    <source>
        <strain evidence="2">CHK183-6373</strain>
    </source>
</reference>
<evidence type="ECO:0000313" key="2">
    <source>
        <dbReference type="EMBL" id="HIV26644.1"/>
    </source>
</evidence>
<dbReference type="Proteomes" id="UP000886884">
    <property type="component" value="Unassembled WGS sequence"/>
</dbReference>
<comment type="caution">
    <text evidence="2">The sequence shown here is derived from an EMBL/GenBank/DDBJ whole genome shotgun (WGS) entry which is preliminary data.</text>
</comment>
<feature type="signal peptide" evidence="1">
    <location>
        <begin position="1"/>
        <end position="24"/>
    </location>
</feature>
<reference evidence="2" key="2">
    <citation type="journal article" date="2021" name="PeerJ">
        <title>Extensive microbial diversity within the chicken gut microbiome revealed by metagenomics and culture.</title>
        <authorList>
            <person name="Gilroy R."/>
            <person name="Ravi A."/>
            <person name="Getino M."/>
            <person name="Pursley I."/>
            <person name="Horton D.L."/>
            <person name="Alikhan N.F."/>
            <person name="Baker D."/>
            <person name="Gharbi K."/>
            <person name="Hall N."/>
            <person name="Watson M."/>
            <person name="Adriaenssens E.M."/>
            <person name="Foster-Nyarko E."/>
            <person name="Jarju S."/>
            <person name="Secka A."/>
            <person name="Antonio M."/>
            <person name="Oren A."/>
            <person name="Chaudhuri R.R."/>
            <person name="La Ragione R."/>
            <person name="Hildebrand F."/>
            <person name="Pallen M.J."/>
        </authorList>
    </citation>
    <scope>NUCLEOTIDE SEQUENCE</scope>
    <source>
        <strain evidence="2">CHK183-6373</strain>
    </source>
</reference>
<protein>
    <submittedName>
        <fullName evidence="2">Uncharacterized protein</fullName>
    </submittedName>
</protein>
<name>A0A9D1P6M9_9FIRM</name>
<organism evidence="2 3">
    <name type="scientific">Candidatus Ornithocaccomicrobium faecavium</name>
    <dbReference type="NCBI Taxonomy" id="2840890"/>
    <lineage>
        <taxon>Bacteria</taxon>
        <taxon>Bacillati</taxon>
        <taxon>Bacillota</taxon>
        <taxon>Clostridia</taxon>
        <taxon>Candidatus Ornithocaccomicrobium</taxon>
    </lineage>
</organism>
<gene>
    <name evidence="2" type="ORF">IAA64_01630</name>
</gene>
<evidence type="ECO:0000313" key="3">
    <source>
        <dbReference type="Proteomes" id="UP000886884"/>
    </source>
</evidence>
<dbReference type="AlphaFoldDB" id="A0A9D1P6M9"/>
<proteinExistence type="predicted"/>
<dbReference type="EMBL" id="DVOT01000029">
    <property type="protein sequence ID" value="HIV26644.1"/>
    <property type="molecule type" value="Genomic_DNA"/>
</dbReference>
<sequence>MRITTRCLACLLCALLALSPVALAEAPAEAMGAYFKLSDLQLDVNGVTTDLSGLGMEIGAVIDEELALYATSEAGDATLSVVGTIGEEGISFAMDGLSNRYVLPLEALMQAAGVSESDLEELLAAYETGFFDMSASLDVEAYAAQFEAYFTGLGEQINALAEDAVIIQNIDFEMYDDTHSCTDVMITIPTDVLRDAVVDGYAIMTDIMEDMAAVMEEAGADVTLTQTSLEEIDAMFASEPYAEIDIFTTEDSEDLLSYIFTLYDSPEDETPIYFYLDLYMPEDGFAAYAFTDGGTETDLLEMHFSAYDDASGDVQLSMTENGEQTLYFGYDTGWDESGEFIIHNVSAYADDAAIDFHYNTDNATSRYAILQVEEAGETVAIELSTAFTGDESAHSEAGTLTLSAPDGTLTATVEYGVRTELPAIAQADLETVSIDTMDEASLAALSMEVTSATSAFMAEAIENLPWLADIINNMAADAPLTASTETVEVEALPTPQATSETTNENAGA</sequence>
<keyword evidence="1" id="KW-0732">Signal</keyword>